<dbReference type="InterPro" id="IPR014729">
    <property type="entry name" value="Rossmann-like_a/b/a_fold"/>
</dbReference>
<protein>
    <submittedName>
        <fullName evidence="1">Uncharacterized protein</fullName>
    </submittedName>
</protein>
<gene>
    <name evidence="1" type="ORF">LO80_08155</name>
</gene>
<organism evidence="1 2">
    <name type="scientific">Candidatus Francisella endociliophora</name>
    <dbReference type="NCBI Taxonomy" id="653937"/>
    <lineage>
        <taxon>Bacteria</taxon>
        <taxon>Pseudomonadati</taxon>
        <taxon>Pseudomonadota</taxon>
        <taxon>Gammaproteobacteria</taxon>
        <taxon>Thiotrichales</taxon>
        <taxon>Francisellaceae</taxon>
        <taxon>Francisella</taxon>
    </lineage>
</organism>
<accession>A0A097EQV0</accession>
<dbReference type="STRING" id="1547445.LO80_08155"/>
<proteinExistence type="predicted"/>
<dbReference type="HOGENOM" id="CLU_1150750_0_0_6"/>
<dbReference type="AlphaFoldDB" id="A0A097EQV0"/>
<sequence length="242" mass="28075">MQKLDNIIIANYSIHSLGLICWAKQNLEPNSFCILSVDTGFAAASWGSYLENVFNWLKAENISYFHLKSENTFQELVIARKQFPSQEFSWCAGFLKGITLLNKIDELDPDGEATILLAHRKDISKASQLLKNLDEEERYDYRALEYPLLNKNYEDVKTLTKNLPFKSVQHSLECHPCIHFTKNEFKDISTQDREKVIELESQAKNFMFGDRQFSDLNDDFFIQNNILEELSKACSWEYSCGL</sequence>
<dbReference type="eggNOG" id="ENOG5032VXW">
    <property type="taxonomic scope" value="Bacteria"/>
</dbReference>
<dbReference type="Gene3D" id="3.40.50.620">
    <property type="entry name" value="HUPs"/>
    <property type="match status" value="1"/>
</dbReference>
<evidence type="ECO:0000313" key="1">
    <source>
        <dbReference type="EMBL" id="AIT09943.1"/>
    </source>
</evidence>
<reference evidence="1 2" key="1">
    <citation type="submission" date="2014-10" db="EMBL/GenBank/DDBJ databases">
        <title>Whole genome sequence of Francisella endociliophora strain FSC1006, isolated from a laboratory culture of the marine ciliate Euplotes raikovi.</title>
        <authorList>
            <person name="Granberg M."/>
            <person name="Backman S."/>
            <person name="Lundmark E."/>
            <person name="Nilsson E."/>
            <person name="Karlsson E."/>
            <person name="Thelaus J."/>
            <person name="Ohrman C."/>
            <person name="Larkeryd A."/>
            <person name="Stenberg P."/>
        </authorList>
    </citation>
    <scope>NUCLEOTIDE SEQUENCE [LARGE SCALE GENOMIC DNA]</scope>
    <source>
        <strain evidence="1 2">FSC1006</strain>
    </source>
</reference>
<dbReference type="EMBL" id="CP009574">
    <property type="protein sequence ID" value="AIT09943.1"/>
    <property type="molecule type" value="Genomic_DNA"/>
</dbReference>
<dbReference type="KEGG" id="frf:LO80_08155"/>
<evidence type="ECO:0000313" key="2">
    <source>
        <dbReference type="Proteomes" id="UP000029672"/>
    </source>
</evidence>
<name>A0A097EQV0_9GAMM</name>
<dbReference type="RefSeq" id="WP_040010302.1">
    <property type="nucleotide sequence ID" value="NZ_CP009574.1"/>
</dbReference>
<dbReference type="Proteomes" id="UP000029672">
    <property type="component" value="Chromosome"/>
</dbReference>
<keyword evidence="2" id="KW-1185">Reference proteome</keyword>
<dbReference type="OrthoDB" id="5614754at2"/>